<reference evidence="15" key="1">
    <citation type="journal article" date="2023" name="G3 (Bethesda)">
        <title>Whole genome assemblies of Zophobas morio and Tenebrio molitor.</title>
        <authorList>
            <person name="Kaur S."/>
            <person name="Stinson S.A."/>
            <person name="diCenzo G.C."/>
        </authorList>
    </citation>
    <scope>NUCLEOTIDE SEQUENCE</scope>
    <source>
        <strain evidence="15">QUZm001</strain>
    </source>
</reference>
<dbReference type="NCBIfam" id="TIGR00500">
    <property type="entry name" value="met_pdase_I"/>
    <property type="match status" value="1"/>
</dbReference>
<feature type="coiled-coil region" evidence="12">
    <location>
        <begin position="615"/>
        <end position="646"/>
    </location>
</feature>
<evidence type="ECO:0000256" key="1">
    <source>
        <dbReference type="ARBA" id="ARBA00004496"/>
    </source>
</evidence>
<dbReference type="SUPFAM" id="SSF144232">
    <property type="entry name" value="HIT/MYND zinc finger-like"/>
    <property type="match status" value="1"/>
</dbReference>
<name>A0AA38HJM7_9CUCU</name>
<comment type="subunit">
    <text evidence="9">Associates with the 60S ribosomal subunit of the 80S translational complex.</text>
</comment>
<dbReference type="PROSITE" id="PS00680">
    <property type="entry name" value="MAP_1"/>
    <property type="match status" value="1"/>
</dbReference>
<feature type="domain" description="C6H2-type" evidence="14">
    <location>
        <begin position="9"/>
        <end position="62"/>
    </location>
</feature>
<evidence type="ECO:0000256" key="4">
    <source>
        <dbReference type="ARBA" id="ARBA00022670"/>
    </source>
</evidence>
<comment type="caution">
    <text evidence="15">The sequence shown here is derived from an EMBL/GenBank/DDBJ whole genome shotgun (WGS) entry which is preliminary data.</text>
</comment>
<dbReference type="Pfam" id="PF00557">
    <property type="entry name" value="Peptidase_M24"/>
    <property type="match status" value="1"/>
</dbReference>
<dbReference type="EC" id="3.4.11.18" evidence="11"/>
<evidence type="ECO:0000256" key="9">
    <source>
        <dbReference type="HAMAP-Rule" id="MF_03174"/>
    </source>
</evidence>
<dbReference type="Pfam" id="PF00621">
    <property type="entry name" value="RhoGEF"/>
    <property type="match status" value="1"/>
</dbReference>
<dbReference type="PROSITE" id="PS52013">
    <property type="entry name" value="ZF_C6H2"/>
    <property type="match status" value="1"/>
</dbReference>
<feature type="domain" description="DH" evidence="13">
    <location>
        <begin position="341"/>
        <end position="510"/>
    </location>
</feature>
<dbReference type="PANTHER" id="PTHR43330">
    <property type="entry name" value="METHIONINE AMINOPEPTIDASE"/>
    <property type="match status" value="1"/>
</dbReference>
<comment type="function">
    <text evidence="9 11">Cotranslationally removes the N-terminal methionine from nascent proteins. The N-terminal methionine is often cleaved when the second residue in the primary sequence is small and uncharged (Met-Ala-, Cys, Gly, Pro, Ser, Thr, or Val).</text>
</comment>
<dbReference type="EMBL" id="JALNTZ010000269">
    <property type="protein sequence ID" value="KAJ3636305.1"/>
    <property type="molecule type" value="Genomic_DNA"/>
</dbReference>
<feature type="binding site" evidence="9">
    <location>
        <position position="216"/>
    </location>
    <ligand>
        <name>Zn(2+)</name>
        <dbReference type="ChEBI" id="CHEBI:29105"/>
        <label>3</label>
    </ligand>
</feature>
<evidence type="ECO:0000256" key="5">
    <source>
        <dbReference type="ARBA" id="ARBA00022723"/>
    </source>
</evidence>
<dbReference type="GO" id="GO:0070006">
    <property type="term" value="F:metalloaminopeptidase activity"/>
    <property type="evidence" value="ECO:0007669"/>
    <property type="project" value="UniProtKB-UniRule"/>
</dbReference>
<comment type="cofactor">
    <cofactor evidence="9">
        <name>Zn(2+)</name>
        <dbReference type="ChEBI" id="CHEBI:29105"/>
    </cofactor>
    <cofactor evidence="9">
        <name>Co(2+)</name>
        <dbReference type="ChEBI" id="CHEBI:48828"/>
    </cofactor>
    <cofactor evidence="9">
        <name>Mn(2+)</name>
        <dbReference type="ChEBI" id="CHEBI:29035"/>
    </cofactor>
    <cofactor evidence="9">
        <name>Fe(2+)</name>
        <dbReference type="ChEBI" id="CHEBI:29033"/>
    </cofactor>
    <text evidence="9">Binds 2 divalent metal cations per subunit. Has a high-affinity and a low affinity metal-binding site. The true nature of the physiological cofactor is under debate. The enzyme is active with zinc, cobalt, manganese or divalent iron ions. Has high activity with zinc; zinc cofactor is transferred into the active site region by the ZNG1 zinc chaperone.</text>
</comment>
<evidence type="ECO:0000256" key="10">
    <source>
        <dbReference type="PROSITE-ProRule" id="PRU01357"/>
    </source>
</evidence>
<evidence type="ECO:0000256" key="12">
    <source>
        <dbReference type="SAM" id="Coils"/>
    </source>
</evidence>
<feature type="binding site" evidence="9">
    <location>
        <position position="343"/>
    </location>
    <ligand>
        <name>Zn(2+)</name>
        <dbReference type="ChEBI" id="CHEBI:29105"/>
        <label>3</label>
    </ligand>
</feature>
<dbReference type="FunFam" id="3.90.230.10:FF:000010">
    <property type="entry name" value="Methionine aminopeptidase"/>
    <property type="match status" value="1"/>
</dbReference>
<keyword evidence="5 9" id="KW-0479">Metal-binding</keyword>
<organism evidence="15 16">
    <name type="scientific">Zophobas morio</name>
    <dbReference type="NCBI Taxonomy" id="2755281"/>
    <lineage>
        <taxon>Eukaryota</taxon>
        <taxon>Metazoa</taxon>
        <taxon>Ecdysozoa</taxon>
        <taxon>Arthropoda</taxon>
        <taxon>Hexapoda</taxon>
        <taxon>Insecta</taxon>
        <taxon>Pterygota</taxon>
        <taxon>Neoptera</taxon>
        <taxon>Endopterygota</taxon>
        <taxon>Coleoptera</taxon>
        <taxon>Polyphaga</taxon>
        <taxon>Cucujiformia</taxon>
        <taxon>Tenebrionidae</taxon>
        <taxon>Zophobas</taxon>
    </lineage>
</organism>
<proteinExistence type="inferred from homology"/>
<dbReference type="InterPro" id="IPR000994">
    <property type="entry name" value="Pept_M24"/>
</dbReference>
<dbReference type="PANTHER" id="PTHR43330:SF7">
    <property type="entry name" value="METHIONINE AMINOPEPTIDASE 1"/>
    <property type="match status" value="1"/>
</dbReference>
<dbReference type="Gene3D" id="1.20.900.10">
    <property type="entry name" value="Dbl homology (DH) domain"/>
    <property type="match status" value="1"/>
</dbReference>
<feature type="binding site" evidence="9">
    <location>
        <position position="343"/>
    </location>
    <ligand>
        <name>Zn(2+)</name>
        <dbReference type="ChEBI" id="CHEBI:29105"/>
        <label>4</label>
        <note>catalytic</note>
    </ligand>
</feature>
<comment type="catalytic activity">
    <reaction evidence="9 11">
        <text>Release of N-terminal amino acids, preferentially methionine, from peptides and arylamides.</text>
        <dbReference type="EC" id="3.4.11.18"/>
    </reaction>
</comment>
<dbReference type="CDD" id="cd01086">
    <property type="entry name" value="MetAP1"/>
    <property type="match status" value="1"/>
</dbReference>
<evidence type="ECO:0000313" key="16">
    <source>
        <dbReference type="Proteomes" id="UP001168821"/>
    </source>
</evidence>
<sequence>MRGAEDTFLSFCAGVGCEKPAVLRCPTCLKLELGPTYFCDQECFKKNWKIHKKVHVTKNEGLNPWPLYKFSGGLRPSYPLSSPRKVPSHILKPDYAETGVPTSEKVIKGRQEIKILNPEQIKKVRKVCALAREVLDIACAAVKPGITTDEIDRIVHEACLARDSYPSPLNYCGFPKSCCTSVNEVICHGIPDQRPLREGDIVNIDVTLYHDGYHGDLNETVFVGKADESSIRLIKSTYECLQKAIRICRPGALYRSIGEIIQSHATACGLSVVRSYCGHGIHELFHTTPNVPHYAKNKAIGVMKEGHVFTIEPMINLGTFHDKMWPDDWTSVTKDGKRSAQFEHQLLITKNGSSFVAVFYKPLKARVDSSFPIIDLESLNIIFFNVGTLCRKHRPFYEKLNSVVSQEQHTSGCALSSLLTDLVTTTSEDYLNYVENYSKAIETLRECRRKRPMFVDYIDSIALHLPPNVHRYRVQDILIMPVQRIPRYFMLLETYAAVMGPTDPDYPAVQWESLTFCFFSYSETLGRTAARRCRNLTTLINDRKRYADSIEHVYILAQKVVSAEEPIEIPGRRCLLENEVVEVTHGKRRWRVCVLFTDSIFLFQKVSLINMRFFLRCAEKSKKRLLAELSAKRQRVKNKIDLYSYEHGVCLTSYGKRQRVFTVLFESKDFAMTWAQRVSIAKGEAAGQTTRLPPLPNRRKWHETFPSNRVRLDCAPAKSHFRASGALKLKVIGIAGMASGGYCCYAAMRCGRVKPLAYIISAVHACSLRLPEEPESILYVDEKYTRHRGLRKSFYILPLHVDD</sequence>
<evidence type="ECO:0000259" key="13">
    <source>
        <dbReference type="PROSITE" id="PS50010"/>
    </source>
</evidence>
<feature type="binding site" evidence="9">
    <location>
        <position position="279"/>
    </location>
    <ligand>
        <name>Zn(2+)</name>
        <dbReference type="ChEBI" id="CHEBI:29105"/>
        <label>4</label>
        <note>catalytic</note>
    </ligand>
</feature>
<evidence type="ECO:0000259" key="14">
    <source>
        <dbReference type="PROSITE" id="PS52013"/>
    </source>
</evidence>
<dbReference type="SUPFAM" id="SSF48065">
    <property type="entry name" value="DBL homology domain (DH-domain)"/>
    <property type="match status" value="1"/>
</dbReference>
<keyword evidence="4 9" id="KW-0645">Protease</keyword>
<dbReference type="InterPro" id="IPR035899">
    <property type="entry name" value="DBL_dom_sf"/>
</dbReference>
<keyword evidence="6 10" id="KW-0863">Zinc-finger</keyword>
<evidence type="ECO:0000256" key="3">
    <source>
        <dbReference type="ARBA" id="ARBA00022490"/>
    </source>
</evidence>
<dbReference type="Gene3D" id="3.90.230.10">
    <property type="entry name" value="Creatinase/methionine aminopeptidase superfamily"/>
    <property type="match status" value="1"/>
</dbReference>
<evidence type="ECO:0000256" key="7">
    <source>
        <dbReference type="ARBA" id="ARBA00022801"/>
    </source>
</evidence>
<dbReference type="Pfam" id="PF15801">
    <property type="entry name" value="zf-C6H2"/>
    <property type="match status" value="1"/>
</dbReference>
<dbReference type="GO" id="GO:0004239">
    <property type="term" value="F:initiator methionyl aminopeptidase activity"/>
    <property type="evidence" value="ECO:0007669"/>
    <property type="project" value="UniProtKB-UniRule"/>
</dbReference>
<dbReference type="PRINTS" id="PR00599">
    <property type="entry name" value="MAPEPTIDASE"/>
</dbReference>
<dbReference type="GO" id="GO:0008270">
    <property type="term" value="F:zinc ion binding"/>
    <property type="evidence" value="ECO:0007669"/>
    <property type="project" value="UniProtKB-KW"/>
</dbReference>
<feature type="binding site" evidence="9">
    <location>
        <position position="286"/>
    </location>
    <ligand>
        <name>a protein</name>
        <dbReference type="ChEBI" id="CHEBI:16541"/>
    </ligand>
    <ligandPart>
        <name>N-terminal L-methionine residue</name>
        <dbReference type="ChEBI" id="CHEBI:64731"/>
    </ligandPart>
</feature>
<keyword evidence="8" id="KW-0862">Zinc</keyword>
<dbReference type="Proteomes" id="UP001168821">
    <property type="component" value="Unassembled WGS sequence"/>
</dbReference>
<evidence type="ECO:0000256" key="6">
    <source>
        <dbReference type="ARBA" id="ARBA00022771"/>
    </source>
</evidence>
<dbReference type="GO" id="GO:0005829">
    <property type="term" value="C:cytosol"/>
    <property type="evidence" value="ECO:0007669"/>
    <property type="project" value="TreeGrafter"/>
</dbReference>
<dbReference type="PROSITE" id="PS51257">
    <property type="entry name" value="PROKAR_LIPOPROTEIN"/>
    <property type="match status" value="1"/>
</dbReference>
<keyword evidence="7 9" id="KW-0378">Hydrolase</keyword>
<evidence type="ECO:0000256" key="2">
    <source>
        <dbReference type="ARBA" id="ARBA00022438"/>
    </source>
</evidence>
<dbReference type="HAMAP" id="MF_01974">
    <property type="entry name" value="MetAP_1"/>
    <property type="match status" value="1"/>
</dbReference>
<dbReference type="GO" id="GO:0005085">
    <property type="term" value="F:guanyl-nucleotide exchange factor activity"/>
    <property type="evidence" value="ECO:0007669"/>
    <property type="project" value="InterPro"/>
</dbReference>
<dbReference type="PROSITE" id="PS50010">
    <property type="entry name" value="DH_2"/>
    <property type="match status" value="1"/>
</dbReference>
<dbReference type="InterPro" id="IPR001714">
    <property type="entry name" value="Pept_M24_MAP"/>
</dbReference>
<keyword evidence="3 9" id="KW-0963">Cytoplasm</keyword>
<dbReference type="AlphaFoldDB" id="A0AA38HJM7"/>
<dbReference type="InterPro" id="IPR031615">
    <property type="entry name" value="Zfn-C6H2"/>
</dbReference>
<evidence type="ECO:0000313" key="15">
    <source>
        <dbReference type="EMBL" id="KAJ3636305.1"/>
    </source>
</evidence>
<evidence type="ECO:0000256" key="11">
    <source>
        <dbReference type="RuleBase" id="RU003653"/>
    </source>
</evidence>
<dbReference type="SMART" id="SM00325">
    <property type="entry name" value="RhoGEF"/>
    <property type="match status" value="1"/>
</dbReference>
<dbReference type="InterPro" id="IPR002467">
    <property type="entry name" value="Pept_M24A_MAP1"/>
</dbReference>
<dbReference type="Gene3D" id="6.10.140.2220">
    <property type="match status" value="1"/>
</dbReference>
<protein>
    <recommendedName>
        <fullName evidence="11">Methionine aminopeptidase</fullName>
        <ecNumber evidence="11">3.4.11.18</ecNumber>
    </recommendedName>
</protein>
<keyword evidence="16" id="KW-1185">Reference proteome</keyword>
<dbReference type="InterPro" id="IPR000219">
    <property type="entry name" value="DH_dom"/>
</dbReference>
<comment type="subcellular location">
    <subcellularLocation>
        <location evidence="1 9">Cytoplasm</location>
    </subcellularLocation>
</comment>
<comment type="similarity">
    <text evidence="9 10">Belongs to the peptidase M24A family. Methionine aminopeptidase type 1 subfamily.</text>
</comment>
<keyword evidence="12" id="KW-0175">Coiled coil</keyword>
<evidence type="ECO:0000256" key="8">
    <source>
        <dbReference type="ARBA" id="ARBA00022833"/>
    </source>
</evidence>
<dbReference type="SUPFAM" id="SSF55920">
    <property type="entry name" value="Creatinase/aminopeptidase"/>
    <property type="match status" value="1"/>
</dbReference>
<keyword evidence="2 9" id="KW-0031">Aminopeptidase</keyword>
<feature type="binding site" evidence="9">
    <location>
        <position position="188"/>
    </location>
    <ligand>
        <name>a protein</name>
        <dbReference type="ChEBI" id="CHEBI:16541"/>
    </ligand>
    <ligandPart>
        <name>N-terminal L-methionine residue</name>
        <dbReference type="ChEBI" id="CHEBI:64731"/>
    </ligandPart>
</feature>
<dbReference type="GO" id="GO:0006508">
    <property type="term" value="P:proteolysis"/>
    <property type="evidence" value="ECO:0007669"/>
    <property type="project" value="UniProtKB-KW"/>
</dbReference>
<accession>A0AA38HJM7</accession>
<gene>
    <name evidence="15" type="ORF">Zmor_008971</name>
</gene>
<comment type="cofactor">
    <cofactor evidence="11">
        <name>Co(2+)</name>
        <dbReference type="ChEBI" id="CHEBI:48828"/>
    </cofactor>
    <cofactor evidence="11">
        <name>Zn(2+)</name>
        <dbReference type="ChEBI" id="CHEBI:29105"/>
    </cofactor>
    <cofactor evidence="11">
        <name>Mn(2+)</name>
        <dbReference type="ChEBI" id="CHEBI:29035"/>
    </cofactor>
    <cofactor evidence="11">
        <name>Fe(2+)</name>
        <dbReference type="ChEBI" id="CHEBI:29033"/>
    </cofactor>
    <text evidence="11">Binds 2 divalent metal cations per subunit. Has a high-affinity and a low affinity metal-binding site. The true nature of the physiological cofactor is under debate. The enzyme is active with cobalt, zinc, manganese or divalent iron ions.</text>
</comment>
<dbReference type="InterPro" id="IPR036005">
    <property type="entry name" value="Creatinase/aminopeptidase-like"/>
</dbReference>
<feature type="binding site" evidence="9">
    <location>
        <position position="312"/>
    </location>
    <ligand>
        <name>Zn(2+)</name>
        <dbReference type="ChEBI" id="CHEBI:29105"/>
        <label>4</label>
        <note>catalytic</note>
    </ligand>
</feature>
<feature type="binding site" evidence="9">
    <location>
        <position position="216"/>
    </location>
    <ligand>
        <name>Zn(2+)</name>
        <dbReference type="ChEBI" id="CHEBI:29105"/>
        <label>4</label>
        <note>catalytic</note>
    </ligand>
</feature>
<dbReference type="SUPFAM" id="SSF50729">
    <property type="entry name" value="PH domain-like"/>
    <property type="match status" value="1"/>
</dbReference>
<feature type="binding site" evidence="9">
    <location>
        <position position="205"/>
    </location>
    <ligand>
        <name>Zn(2+)</name>
        <dbReference type="ChEBI" id="CHEBI:29105"/>
        <label>3</label>
    </ligand>
</feature>